<feature type="region of interest" description="Disordered" evidence="2">
    <location>
        <begin position="143"/>
        <end position="249"/>
    </location>
</feature>
<feature type="domain" description="DUF7728" evidence="4">
    <location>
        <begin position="1151"/>
        <end position="1286"/>
    </location>
</feature>
<organism evidence="5 6">
    <name type="scientific">Paracoccidioides brasiliensis</name>
    <dbReference type="NCBI Taxonomy" id="121759"/>
    <lineage>
        <taxon>Eukaryota</taxon>
        <taxon>Fungi</taxon>
        <taxon>Dikarya</taxon>
        <taxon>Ascomycota</taxon>
        <taxon>Pezizomycotina</taxon>
        <taxon>Eurotiomycetes</taxon>
        <taxon>Eurotiomycetidae</taxon>
        <taxon>Onygenales</taxon>
        <taxon>Ajellomycetaceae</taxon>
        <taxon>Paracoccidioides</taxon>
    </lineage>
</organism>
<feature type="compositionally biased region" description="Polar residues" evidence="2">
    <location>
        <begin position="1"/>
        <end position="26"/>
    </location>
</feature>
<dbReference type="PANTHER" id="PTHR40622:SF2">
    <property type="match status" value="1"/>
</dbReference>
<keyword evidence="1" id="KW-0175">Coiled coil</keyword>
<evidence type="ECO:0000256" key="2">
    <source>
        <dbReference type="SAM" id="MobiDB-lite"/>
    </source>
</evidence>
<dbReference type="EMBL" id="LZYO01000019">
    <property type="protein sequence ID" value="ODH44346.1"/>
    <property type="molecule type" value="Genomic_DNA"/>
</dbReference>
<evidence type="ECO:0000313" key="5">
    <source>
        <dbReference type="EMBL" id="ODH44346.1"/>
    </source>
</evidence>
<feature type="region of interest" description="Disordered" evidence="2">
    <location>
        <begin position="824"/>
        <end position="867"/>
    </location>
</feature>
<dbReference type="VEuPathDB" id="FungiDB:PABG_00230"/>
<evidence type="ECO:0000259" key="4">
    <source>
        <dbReference type="Pfam" id="PF24854"/>
    </source>
</evidence>
<dbReference type="Proteomes" id="UP000242814">
    <property type="component" value="Unassembled WGS sequence"/>
</dbReference>
<feature type="region of interest" description="Disordered" evidence="2">
    <location>
        <begin position="1432"/>
        <end position="1453"/>
    </location>
</feature>
<dbReference type="VEuPathDB" id="FungiDB:PADG_02631"/>
<feature type="coiled-coil region" evidence="1">
    <location>
        <begin position="698"/>
        <end position="732"/>
    </location>
</feature>
<gene>
    <name evidence="5" type="ORF">ACO22_00881</name>
</gene>
<feature type="compositionally biased region" description="Low complexity" evidence="2">
    <location>
        <begin position="350"/>
        <end position="372"/>
    </location>
</feature>
<reference evidence="5 6" key="1">
    <citation type="submission" date="2016-06" db="EMBL/GenBank/DDBJ databases">
        <authorList>
            <person name="Kjaerup R.B."/>
            <person name="Dalgaard T.S."/>
            <person name="Juul-Madsen H.R."/>
        </authorList>
    </citation>
    <scope>NUCLEOTIDE SEQUENCE [LARGE SCALE GENOMIC DNA]</scope>
    <source>
        <strain evidence="5 6">Pb300</strain>
    </source>
</reference>
<evidence type="ECO:0000256" key="3">
    <source>
        <dbReference type="SAM" id="Phobius"/>
    </source>
</evidence>
<accession>A0A1D2JN46</accession>
<feature type="transmembrane region" description="Helical" evidence="3">
    <location>
        <begin position="1383"/>
        <end position="1404"/>
    </location>
</feature>
<dbReference type="Pfam" id="PF24854">
    <property type="entry name" value="DUF7728"/>
    <property type="match status" value="1"/>
</dbReference>
<feature type="compositionally biased region" description="Polar residues" evidence="2">
    <location>
        <begin position="149"/>
        <end position="168"/>
    </location>
</feature>
<sequence>MGGNKKNTGNAPGNVISQNTPAQQRPVSPGIQIKGFANTLMAKENKNPNVQPSSSGVAAAASTATHRVGRSSVLYVPNPAGVKTVYKPIITNKNGPLETSNSTPRGSNAVKGSVSTEAQTIKSGREISSVCVKACHRAAVDPQTLLRMRSTSPSKSGSEKNTQSSVASKSMGGSMDNVTGTDTTPSGKNTKKKRKTRRANKKDKSPAGDQQSEVDGDDESSSESDSSIVPEQPVLSEVPVSKRPMTAVATKDRPAPDIRIVGIDVKGQSSKCSSLSSIGSSAAKNTGPYQAEAVVPSPAKDDASSLAKVATPSPVKVIISKVAKNVIPLQAKDVAPYTAKAIVSSPAKAVVSPSNKVAASSPAKAVVPPLAKDASTSQVNDAASAPTKDEGLHHLQTDRAKVAKSTAPNNEPDGKYSNSSDNREVEEALTALGSGQGPSVTTPAATKRRPRPSKAEKLLKQQQAAEEAADSMLQQNTLEGGSEPSGSKDGISECLTISKTDTPSDDELTVEKVADIFGSHIVPEPAKLEDIKALMLKQIQIISGKTQLLNKYAKENGAVRKALEECNSTILTLEEDKTVLETEITLIRETMRMCRGEMESKDALLKSADQDNLRLKEDLDARSRLLEIMSKDRKGVTKSVADMQKEITQVKQDVDRLSEENLGHLAKIERYEQERKVLLWQVHQNPALAENIRLGNELLEKKAELAVANQNVEDLEREFTALKKAEKNVKGKRTSLSAELGSKLEEDQEEWQPCRDQRGVDRNPFAAMSPPVKKHSLFQFGEPTTFARGIATPEIKFQMPKAFLPELRDISRGFGPSSYLSAGTQMHIEPNGSSSTNKSKADMSEVSTQADSEFEVRSFTQQSSGGVREAFTETEVDAGTQKVEMLEACTQTEAEVGIQKSEMMEALSQTTTDLSISSSTRTSSVAVFEASVQTEVLVDVRKVEMLEASTRTEVEASTQKLEMVEAFTQTKTVFGISSSTQTISAGVFEASMQTKTEVDAHEVKTLEISAQTQAGITGVTDASVQTEHVNISRRSGVRRGIIIVIMMIAWAVMTLWSHKEEEQIWLDANDLSRFALIGIRDGTMGPYGWLERLEFDFKVWLQADRGTMLPSLLVASALAFHASAFLITLPAFRSVGHNFQALDDTNLNTIELDVKCVECPFPKLTEESSLLWDDESDSWMNLNFTTDGGRLLVNERQLYPMLNPPSPVETVLHRQSDGKTSFPLSVGYVFERMALGPIKEGSSAELLVFNFMIIDVVGYPVPVDTVNLHVINLPSGDLLMVGADIEETSPQMSWRQCRRRPKCLKKLIIARIQAILASAKDRAISAARKIKGCGKGLWRGAITAAGASKERSHHHSKDRSFARAFARALHVFVVPALLGLSAGLFACIVGIVLGQGIVALWGCYRRSNSREITHVESGDDVEKEPLFVPEYEELPPHYEDEDHGGITLPAEKE</sequence>
<feature type="region of interest" description="Disordered" evidence="2">
    <location>
        <begin position="1"/>
        <end position="28"/>
    </location>
</feature>
<keyword evidence="3" id="KW-0472">Membrane</keyword>
<dbReference type="PANTHER" id="PTHR40622">
    <property type="match status" value="1"/>
</dbReference>
<name>A0A1D2JN46_PARBR</name>
<feature type="region of interest" description="Disordered" evidence="2">
    <location>
        <begin position="45"/>
        <end position="68"/>
    </location>
</feature>
<feature type="region of interest" description="Disordered" evidence="2">
    <location>
        <begin position="350"/>
        <end position="503"/>
    </location>
</feature>
<evidence type="ECO:0000313" key="6">
    <source>
        <dbReference type="Proteomes" id="UP000242814"/>
    </source>
</evidence>
<proteinExistence type="predicted"/>
<feature type="region of interest" description="Disordered" evidence="2">
    <location>
        <begin position="732"/>
        <end position="759"/>
    </location>
</feature>
<keyword evidence="3" id="KW-1133">Transmembrane helix</keyword>
<evidence type="ECO:0000256" key="1">
    <source>
        <dbReference type="SAM" id="Coils"/>
    </source>
</evidence>
<protein>
    <recommendedName>
        <fullName evidence="4">DUF7728 domain-containing protein</fullName>
    </recommendedName>
</protein>
<feature type="region of interest" description="Disordered" evidence="2">
    <location>
        <begin position="91"/>
        <end position="122"/>
    </location>
</feature>
<feature type="coiled-coil region" evidence="1">
    <location>
        <begin position="640"/>
        <end position="674"/>
    </location>
</feature>
<comment type="caution">
    <text evidence="5">The sequence shown here is derived from an EMBL/GenBank/DDBJ whole genome shotgun (WGS) entry which is preliminary data.</text>
</comment>
<feature type="compositionally biased region" description="Basic residues" evidence="2">
    <location>
        <begin position="189"/>
        <end position="201"/>
    </location>
</feature>
<dbReference type="InterPro" id="IPR056145">
    <property type="entry name" value="DUF7728"/>
</dbReference>
<feature type="compositionally biased region" description="Basic and acidic residues" evidence="2">
    <location>
        <begin position="1434"/>
        <end position="1453"/>
    </location>
</feature>
<feature type="compositionally biased region" description="Polar residues" evidence="2">
    <location>
        <begin position="113"/>
        <end position="122"/>
    </location>
</feature>
<feature type="compositionally biased region" description="Polar residues" evidence="2">
    <location>
        <begin position="176"/>
        <end position="187"/>
    </location>
</feature>
<feature type="compositionally biased region" description="Polar residues" evidence="2">
    <location>
        <begin position="91"/>
        <end position="106"/>
    </location>
</feature>
<keyword evidence="3" id="KW-0812">Transmembrane</keyword>
<feature type="compositionally biased region" description="Basic and acidic residues" evidence="2">
    <location>
        <begin position="387"/>
        <end position="401"/>
    </location>
</feature>
<feature type="compositionally biased region" description="Low complexity" evidence="2">
    <location>
        <begin position="53"/>
        <end position="65"/>
    </location>
</feature>
<feature type="compositionally biased region" description="Acidic residues" evidence="2">
    <location>
        <begin position="212"/>
        <end position="222"/>
    </location>
</feature>